<dbReference type="Pfam" id="PF00356">
    <property type="entry name" value="LacI"/>
    <property type="match status" value="1"/>
</dbReference>
<accession>M2X9Z1</accession>
<dbReference type="Gene3D" id="1.10.260.40">
    <property type="entry name" value="lambda repressor-like DNA-binding domains"/>
    <property type="match status" value="1"/>
</dbReference>
<dbReference type="PROSITE" id="PS50932">
    <property type="entry name" value="HTH_LACI_2"/>
    <property type="match status" value="1"/>
</dbReference>
<sequence>MEEQSSAPADDPVPSEAAQGPSASKGRAPTIYDVARRAGVAPSTVSRAFARPGRVSFETAERIRAAADELGYRARTITRRTDAREGTRMIALVLSDISNPVYFDLLRGAEEAAADADYTIVLANSQETVKKEQEALGRVLPLVDGVLMVSSRMSDSAVRMTAKQKPTIMLNRAVSGVVSVVTDNAMGTRRAVEHLVSQNIRDISYVAGPEASWTDGMRWRAVRETGAALHARIHRLGPVAPTIAGGRAAALSWMEHRTSGVICYNDLMAVGFVRTLQEHGLSVPRDAAVIGYDNIMLLPYVSPSMSTIAAPVHAIGATATKNLVAMIRGAQPTSSRPLVLPSKLVVRQSSRVLETPTLRRR</sequence>
<evidence type="ECO:0000313" key="8">
    <source>
        <dbReference type="Proteomes" id="UP000009877"/>
    </source>
</evidence>
<dbReference type="RefSeq" id="WP_006215522.1">
    <property type="nucleotide sequence ID" value="NZ_ANHZ02000020.1"/>
</dbReference>
<dbReference type="InterPro" id="IPR010982">
    <property type="entry name" value="Lambda_DNA-bd_dom_sf"/>
</dbReference>
<keyword evidence="1" id="KW-0678">Repressor</keyword>
<dbReference type="SMART" id="SM00354">
    <property type="entry name" value="HTH_LACI"/>
    <property type="match status" value="1"/>
</dbReference>
<dbReference type="CDD" id="cd01392">
    <property type="entry name" value="HTH_LacI"/>
    <property type="match status" value="1"/>
</dbReference>
<evidence type="ECO:0000256" key="3">
    <source>
        <dbReference type="ARBA" id="ARBA00023125"/>
    </source>
</evidence>
<dbReference type="GO" id="GO:0000976">
    <property type="term" value="F:transcription cis-regulatory region binding"/>
    <property type="evidence" value="ECO:0007669"/>
    <property type="project" value="TreeGrafter"/>
</dbReference>
<feature type="domain" description="HTH lacI-type" evidence="6">
    <location>
        <begin position="29"/>
        <end position="83"/>
    </location>
</feature>
<dbReference type="Pfam" id="PF13377">
    <property type="entry name" value="Peripla_BP_3"/>
    <property type="match status" value="1"/>
</dbReference>
<organism evidence="7 8">
    <name type="scientific">Kocuria palustris PEL</name>
    <dbReference type="NCBI Taxonomy" id="1236550"/>
    <lineage>
        <taxon>Bacteria</taxon>
        <taxon>Bacillati</taxon>
        <taxon>Actinomycetota</taxon>
        <taxon>Actinomycetes</taxon>
        <taxon>Micrococcales</taxon>
        <taxon>Micrococcaceae</taxon>
        <taxon>Kocuria</taxon>
    </lineage>
</organism>
<gene>
    <name evidence="7" type="ORF">C884_01296</name>
</gene>
<name>M2X9Z1_9MICC</name>
<feature type="region of interest" description="Disordered" evidence="5">
    <location>
        <begin position="1"/>
        <end position="29"/>
    </location>
</feature>
<keyword evidence="2" id="KW-0805">Transcription regulation</keyword>
<keyword evidence="3" id="KW-0238">DNA-binding</keyword>
<dbReference type="Proteomes" id="UP000009877">
    <property type="component" value="Unassembled WGS sequence"/>
</dbReference>
<protein>
    <submittedName>
        <fullName evidence="7">Transcriptional regulator, LacI family</fullName>
    </submittedName>
</protein>
<dbReference type="AlphaFoldDB" id="M2X9Z1"/>
<reference evidence="7 8" key="1">
    <citation type="journal article" date="2014" name="Genome Announc.">
        <title>Draft Genome Sequence of Kocuria palustris PEL.</title>
        <authorList>
            <person name="Sharma G."/>
            <person name="Khatri I."/>
            <person name="Subramanian S."/>
        </authorList>
    </citation>
    <scope>NUCLEOTIDE SEQUENCE [LARGE SCALE GENOMIC DNA]</scope>
    <source>
        <strain evidence="7 8">PEL</strain>
    </source>
</reference>
<keyword evidence="4" id="KW-0804">Transcription</keyword>
<dbReference type="SUPFAM" id="SSF53822">
    <property type="entry name" value="Periplasmic binding protein-like I"/>
    <property type="match status" value="1"/>
</dbReference>
<dbReference type="InterPro" id="IPR028082">
    <property type="entry name" value="Peripla_BP_I"/>
</dbReference>
<evidence type="ECO:0000313" key="7">
    <source>
        <dbReference type="EMBL" id="EME35896.1"/>
    </source>
</evidence>
<proteinExistence type="predicted"/>
<dbReference type="Gene3D" id="3.40.50.2300">
    <property type="match status" value="2"/>
</dbReference>
<comment type="caution">
    <text evidence="7">The sequence shown here is derived from an EMBL/GenBank/DDBJ whole genome shotgun (WGS) entry which is preliminary data.</text>
</comment>
<dbReference type="PANTHER" id="PTHR30146:SF148">
    <property type="entry name" value="HTH-TYPE TRANSCRIPTIONAL REPRESSOR PURR-RELATED"/>
    <property type="match status" value="1"/>
</dbReference>
<dbReference type="STRING" id="71999.KPaMU14_02510"/>
<dbReference type="SUPFAM" id="SSF47413">
    <property type="entry name" value="lambda repressor-like DNA-binding domains"/>
    <property type="match status" value="1"/>
</dbReference>
<dbReference type="GO" id="GO:0003700">
    <property type="term" value="F:DNA-binding transcription factor activity"/>
    <property type="evidence" value="ECO:0007669"/>
    <property type="project" value="TreeGrafter"/>
</dbReference>
<evidence type="ECO:0000256" key="4">
    <source>
        <dbReference type="ARBA" id="ARBA00023163"/>
    </source>
</evidence>
<dbReference type="PANTHER" id="PTHR30146">
    <property type="entry name" value="LACI-RELATED TRANSCRIPTIONAL REPRESSOR"/>
    <property type="match status" value="1"/>
</dbReference>
<dbReference type="CDD" id="cd06267">
    <property type="entry name" value="PBP1_LacI_sugar_binding-like"/>
    <property type="match status" value="1"/>
</dbReference>
<keyword evidence="8" id="KW-1185">Reference proteome</keyword>
<evidence type="ECO:0000256" key="2">
    <source>
        <dbReference type="ARBA" id="ARBA00023015"/>
    </source>
</evidence>
<dbReference type="InterPro" id="IPR000843">
    <property type="entry name" value="HTH_LacI"/>
</dbReference>
<evidence type="ECO:0000256" key="5">
    <source>
        <dbReference type="SAM" id="MobiDB-lite"/>
    </source>
</evidence>
<evidence type="ECO:0000259" key="6">
    <source>
        <dbReference type="PROSITE" id="PS50932"/>
    </source>
</evidence>
<evidence type="ECO:0000256" key="1">
    <source>
        <dbReference type="ARBA" id="ARBA00022491"/>
    </source>
</evidence>
<dbReference type="EMBL" id="ANHZ02000020">
    <property type="protein sequence ID" value="EME35896.1"/>
    <property type="molecule type" value="Genomic_DNA"/>
</dbReference>
<dbReference type="InterPro" id="IPR046335">
    <property type="entry name" value="LacI/GalR-like_sensor"/>
</dbReference>